<dbReference type="EMBL" id="JAACNO010002740">
    <property type="protein sequence ID" value="KAF4131354.1"/>
    <property type="molecule type" value="Genomic_DNA"/>
</dbReference>
<proteinExistence type="predicted"/>
<accession>A0A8S9TXK8</accession>
<comment type="caution">
    <text evidence="1">The sequence shown here is derived from an EMBL/GenBank/DDBJ whole genome shotgun (WGS) entry which is preliminary data.</text>
</comment>
<dbReference type="Proteomes" id="UP000704712">
    <property type="component" value="Unassembled WGS sequence"/>
</dbReference>
<protein>
    <submittedName>
        <fullName evidence="1">Uncharacterized protein</fullName>
    </submittedName>
</protein>
<organism evidence="1 2">
    <name type="scientific">Phytophthora infestans</name>
    <name type="common">Potato late blight agent</name>
    <name type="synonym">Botrytis infestans</name>
    <dbReference type="NCBI Taxonomy" id="4787"/>
    <lineage>
        <taxon>Eukaryota</taxon>
        <taxon>Sar</taxon>
        <taxon>Stramenopiles</taxon>
        <taxon>Oomycota</taxon>
        <taxon>Peronosporomycetes</taxon>
        <taxon>Peronosporales</taxon>
        <taxon>Peronosporaceae</taxon>
        <taxon>Phytophthora</taxon>
    </lineage>
</organism>
<sequence>MVVTPGRKSGTASTRLATCVCLSAFVAPLLLGKQSLLRCCLLFSELMAGYCSPSVETHGKADGGYSVKDFKVKTAGLEEELK</sequence>
<evidence type="ECO:0000313" key="2">
    <source>
        <dbReference type="Proteomes" id="UP000704712"/>
    </source>
</evidence>
<reference evidence="1" key="1">
    <citation type="submission" date="2020-03" db="EMBL/GenBank/DDBJ databases">
        <title>Hybrid Assembly of Korean Phytophthora infestans isolates.</title>
        <authorList>
            <person name="Prokchorchik M."/>
            <person name="Lee Y."/>
            <person name="Seo J."/>
            <person name="Cho J.-H."/>
            <person name="Park Y.-E."/>
            <person name="Jang D.-C."/>
            <person name="Im J.-S."/>
            <person name="Choi J.-G."/>
            <person name="Park H.-J."/>
            <person name="Lee G.-B."/>
            <person name="Lee Y.-G."/>
            <person name="Hong S.-Y."/>
            <person name="Cho K."/>
            <person name="Sohn K.H."/>
        </authorList>
    </citation>
    <scope>NUCLEOTIDE SEQUENCE</scope>
    <source>
        <strain evidence="1">KR_2_A2</strain>
    </source>
</reference>
<name>A0A8S9TXK8_PHYIN</name>
<evidence type="ECO:0000313" key="1">
    <source>
        <dbReference type="EMBL" id="KAF4131354.1"/>
    </source>
</evidence>
<dbReference type="AlphaFoldDB" id="A0A8S9TXK8"/>
<gene>
    <name evidence="1" type="ORF">GN958_ATG19464</name>
</gene>